<dbReference type="InterPro" id="IPR013088">
    <property type="entry name" value="Znf_NHR/GATA"/>
</dbReference>
<dbReference type="FunFam" id="2.60.40.10:FF:001236">
    <property type="entry name" value="Usherin"/>
    <property type="match status" value="1"/>
</dbReference>
<organism evidence="36 37">
    <name type="scientific">Bos mutus</name>
    <name type="common">wild yak</name>
    <dbReference type="NCBI Taxonomy" id="72004"/>
    <lineage>
        <taxon>Eukaryota</taxon>
        <taxon>Metazoa</taxon>
        <taxon>Chordata</taxon>
        <taxon>Craniata</taxon>
        <taxon>Vertebrata</taxon>
        <taxon>Euteleostomi</taxon>
        <taxon>Mammalia</taxon>
        <taxon>Eutheria</taxon>
        <taxon>Laurasiatheria</taxon>
        <taxon>Artiodactyla</taxon>
        <taxon>Ruminantia</taxon>
        <taxon>Pecora</taxon>
        <taxon>Bovidae</taxon>
        <taxon>Bovinae</taxon>
        <taxon>Bos</taxon>
    </lineage>
</organism>
<dbReference type="PROSITE" id="PS00031">
    <property type="entry name" value="NUCLEAR_REC_DBD_1"/>
    <property type="match status" value="1"/>
</dbReference>
<dbReference type="Pfam" id="PF02210">
    <property type="entry name" value="Laminin_G_2"/>
    <property type="match status" value="2"/>
</dbReference>
<dbReference type="FunFam" id="2.60.40.10:FF:001173">
    <property type="entry name" value="Usherin"/>
    <property type="match status" value="1"/>
</dbReference>
<dbReference type="PANTHER" id="PTHR46957">
    <property type="entry name" value="CYTOKINE RECEPTOR"/>
    <property type="match status" value="1"/>
</dbReference>
<dbReference type="SMART" id="SM00399">
    <property type="entry name" value="ZnF_C4"/>
    <property type="match status" value="1"/>
</dbReference>
<feature type="disulfide bond" evidence="27">
    <location>
        <begin position="1170"/>
        <end position="1179"/>
    </location>
</feature>
<dbReference type="PROSITE" id="PS51030">
    <property type="entry name" value="NUCLEAR_REC_DBD_2"/>
    <property type="match status" value="1"/>
</dbReference>
<dbReference type="InterPro" id="IPR024178">
    <property type="entry name" value="Est_rcpt/est-rel_rcp"/>
</dbReference>
<dbReference type="FunFam" id="2.60.40.10:FF:001099">
    <property type="entry name" value="Usherin"/>
    <property type="match status" value="1"/>
</dbReference>
<dbReference type="GO" id="GO:0008270">
    <property type="term" value="F:zinc ion binding"/>
    <property type="evidence" value="ECO:0007669"/>
    <property type="project" value="UniProtKB-KW"/>
</dbReference>
<feature type="domain" description="Laminin EGF-like" evidence="31">
    <location>
        <begin position="1406"/>
        <end position="1456"/>
    </location>
</feature>
<evidence type="ECO:0000256" key="23">
    <source>
        <dbReference type="ARBA" id="ARBA00023273"/>
    </source>
</evidence>
<dbReference type="Pfam" id="PF13385">
    <property type="entry name" value="Laminin_G_3"/>
    <property type="match status" value="1"/>
</dbReference>
<evidence type="ECO:0000256" key="6">
    <source>
        <dbReference type="ARBA" id="ARBA00022525"/>
    </source>
</evidence>
<keyword evidence="10" id="KW-0677">Repeat</keyword>
<dbReference type="SMART" id="SM00136">
    <property type="entry name" value="LamNT"/>
    <property type="match status" value="1"/>
</dbReference>
<keyword evidence="29" id="KW-1133">Transmembrane helix</keyword>
<feature type="domain" description="Laminin EGF-like" evidence="31">
    <location>
        <begin position="1301"/>
        <end position="1352"/>
    </location>
</feature>
<feature type="domain" description="Fibronectin type-III" evidence="32">
    <location>
        <begin position="2818"/>
        <end position="2920"/>
    </location>
</feature>
<accession>A0A6B0R2H2</accession>
<feature type="compositionally biased region" description="Polar residues" evidence="28">
    <location>
        <begin position="512"/>
        <end position="525"/>
    </location>
</feature>
<keyword evidence="6" id="KW-0964">Secreted</keyword>
<dbReference type="FunFam" id="2.60.40.10:FF:001211">
    <property type="entry name" value="Usherin"/>
    <property type="match status" value="1"/>
</dbReference>
<dbReference type="InterPro" id="IPR006558">
    <property type="entry name" value="LamG-like"/>
</dbReference>
<comment type="subcellular location">
    <subcellularLocation>
        <location evidence="2">Cell projection</location>
        <location evidence="2">Stereocilium membrane</location>
    </subcellularLocation>
    <subcellularLocation>
        <location evidence="1">Nucleus</location>
    </subcellularLocation>
    <subcellularLocation>
        <location evidence="3">Secreted</location>
    </subcellularLocation>
</comment>
<feature type="domain" description="Fibronectin type-III" evidence="32">
    <location>
        <begin position="2443"/>
        <end position="2541"/>
    </location>
</feature>
<dbReference type="Gene3D" id="2.10.25.10">
    <property type="entry name" value="Laminin"/>
    <property type="match status" value="8"/>
</dbReference>
<dbReference type="FunFam" id="2.60.40.10:FF:001176">
    <property type="entry name" value="Usherin"/>
    <property type="match status" value="1"/>
</dbReference>
<dbReference type="FunFam" id="2.60.40.10:FF:001379">
    <property type="entry name" value="Usherin"/>
    <property type="match status" value="1"/>
</dbReference>
<feature type="domain" description="Fibronectin type-III" evidence="32">
    <location>
        <begin position="3414"/>
        <end position="3505"/>
    </location>
</feature>
<feature type="domain" description="Fibronectin type-III" evidence="32">
    <location>
        <begin position="1731"/>
        <end position="1846"/>
    </location>
</feature>
<dbReference type="FunFam" id="2.60.40.10:FF:001052">
    <property type="entry name" value="Usherin"/>
    <property type="match status" value="1"/>
</dbReference>
<keyword evidence="8" id="KW-0479">Metal-binding</keyword>
<feature type="domain" description="Fibronectin type-III" evidence="32">
    <location>
        <begin position="5281"/>
        <end position="5386"/>
    </location>
</feature>
<dbReference type="GO" id="GO:0043565">
    <property type="term" value="F:sequence-specific DNA binding"/>
    <property type="evidence" value="ECO:0007669"/>
    <property type="project" value="InterPro"/>
</dbReference>
<keyword evidence="7" id="KW-0716">Sensory transduction</keyword>
<evidence type="ECO:0000259" key="33">
    <source>
        <dbReference type="PROSITE" id="PS51030"/>
    </source>
</evidence>
<dbReference type="InterPro" id="IPR050713">
    <property type="entry name" value="RTP_Phos/Ushers"/>
</dbReference>
<feature type="compositionally biased region" description="Polar residues" evidence="28">
    <location>
        <begin position="10"/>
        <end position="29"/>
    </location>
</feature>
<dbReference type="SMART" id="SM00060">
    <property type="entry name" value="FN3"/>
    <property type="match status" value="34"/>
</dbReference>
<feature type="disulfide bond" evidence="27">
    <location>
        <begin position="1255"/>
        <end position="1272"/>
    </location>
</feature>
<keyword evidence="19" id="KW-0804">Transcription</keyword>
<reference evidence="36" key="1">
    <citation type="submission" date="2019-10" db="EMBL/GenBank/DDBJ databases">
        <title>The sequence and de novo assembly of the wild yak genome.</title>
        <authorList>
            <person name="Liu Y."/>
        </authorList>
    </citation>
    <scope>NUCLEOTIDE SEQUENCE [LARGE SCALE GENOMIC DNA]</scope>
    <source>
        <strain evidence="36">WY2019</strain>
    </source>
</reference>
<feature type="disulfide bond" evidence="27">
    <location>
        <begin position="1323"/>
        <end position="1332"/>
    </location>
</feature>
<keyword evidence="29" id="KW-0812">Transmembrane</keyword>
<feature type="domain" description="Fibronectin type-III" evidence="32">
    <location>
        <begin position="4452"/>
        <end position="4555"/>
    </location>
</feature>
<sequence length="5682" mass="627554">MSNKDRHIDSSCSSFIKTEPSSPASLTDSVNHHSPGGSSDASGSYSSTMNGHQNGLDSPPLYPSAPILGGSGPVRKLYDDCSSTIVEDPQTKCEYMLNSMPKRLCLVCGDIASGYHYGVASCEACKAFFKRTIQGNIEYSCPATNECEITKRRRKSCQACRFMKCLKVGMLKEGVRLDRVRGGRQKYKRRIDAENSPYLNPQLVQPAKKPYNKIVSHLLVAEPEKIYAMPDPTVPDSDIKALTTLCDLADRELVVIIGWAKHIPAFEYLTLKVSYILFKSLWKCLPALKIPKVQDSRPDELVYADDYIMDEDQSKLAGLLDLNNAILQLVKKYKSMKLEKEEFVTLKAIALANSDSMHIEDVEAVQKLQDVLHEALQDYEAGQHMEDPRRAGKMLMTLPLLRQTSTKAVQHFYNIKLEGKVPMHKLFLEMLEAKGKRFILNLAGVKNQINKTLPFVAFLQRISLSYLFPKNKSSIHFLGLTWHQGEGSVHEAIRKQIFHYEDSRSGPEDQTIPRSQLSLSPWEQSANDRSHGPLYPSYCTNLPAQLENVAAFKKVSVVPTQATCGIPAQSTFCQSSATPEGLRVCPQRLCVQDCPYRSSPPTYTNLFSAGLRGCIIKDQRDLSPNSHNHSASFIFGNHQSCFASPPAPRLAASFTLAVWLKLEQGGVMCVIEKTADGQIVFKLTISEKETMFYYRTVNGLQPPIKVMTLGRILVKKWIHLSVQVHQTKISFFINGLEKDNAAFDARTLSGSITDFASGTMQIGQSLNGSEQFVGRMQDFRLYQVALTNREIQEVFSRDLPRLHIQSHCRCPGSHPRVHRLEQRYCIPNDAEDTTKNRVLRLNPEAHPLSFVNDNNVGTSWVSHVFTNMTQLSQGVTISIDLENGQYQVFYIIIQFSSPQPTAVRIQRKKEDSLDWEDWQYFARNCSTFRMKNNGDLANSDSVNCLQLPNFPPYSCGNVTFSILTPGPNQRPGYNNFYNTPSLQEFVKATQVRLHFHGQYHTTETPVSPRHRYYGVNEITITGRCQCYGHANHCDTTSQPYRCLCSQESFTEGLHCDRCLPLYNNKPFRQSDHVHAFNCKPCECNSHSRSCHYNISVDPFPFEHYRGGGGVCDDCEHNTAGKNCELCKDYFFRQVGADPSAIDVCRPCDCDKVGTRNSSFLCDQIGGQCNCKRHVSGRQCNQCQNGFYNLQEWDPDGCSPCNCNTSGTVDGDITCHPNSGQCKCKANVIGLRCDHCNFGFKFLQSFNDDGCEPCQCNLHGSVNRLCNPLSGQCECKKEAKGLQCDTCREHFYGLDATGCKACDCDVAGSRPGTVCDAWTGQCVCKPNVGGRRCSECVEGYFYQPQNRSFLCLPCNCDRTGTVNGSLLCDKSTGQCPCKLGVTGLHCNQCESHRYHLTIGSFQGCQMCECDPLGTLPGTICDPLSGQCPCLPNRQGRRCNQCQPGFYISPGNATGCLPCPCHTAGAVNHICNSLTGQCVCQDASTAGRSCDYCKDLYFGFDSLTGSNLESERPLCWVSYFSLLVSLLIAFANTCSLHCNLAPSQQPPPRGQVQSSSAINLSWSPPDSPNAHRLTYSLFRDDFEIYTVEDQYPYSIQYFLDTALAPYTSYSYYILTSSVHGSTRSTAVTYRTKPGTPVGSLNLSYISPVSSDSVTLTWASPSNRSGPIEKYILSCAPLHDVQPCSPYEGPETTTTIWNLLPFTKYHFAVQACTSGGCLHSTPLTVTTAQAAPRRLGPPKVRKISSTELHVEWAPPMEPNGIIIRYELYMKRLKSSGETRSAESQVFQSSGWLGPHPLAESANENALEPPETTTVITGLEPYTKYKFRVLAVNMAGSVSSAWTTGRTGESAPVFVMPPSVSPLSPHSLNVSWELPPDSVTRGKVVGYNISMISEQSPQRSYPVVVPQVLYTAKSQELSYIVKGLKPYRIYNFTISLCNSVGCVTSASEAGQTLASAPAQLRPPLVEGINSTTMHLRWLAPEEQNGPSPVYQLERREPSLPAPRAMVMKGTRFTGHGYYKFPSSTHPVNTDFTGIKASFRTRVPEGLIVFATSPGNQEEYFAIQLKNGRPYFLFDPQGSAVEVTTTNDDGKQYSDGKWHEIIAIRHQGLGQITLDGLFTGSSATTNGGTVIGENTGVFVGGLPQGYTILRKDSDIVQKGFVGCLKDVYFMKNYNPSATWEHLVWQSSEEQTNVHNDWEGCPTSLQEGAQFLGTGFLELYPYLFHGGMDFEISFKFRTDQLNGLLLFIYNKDGPDFLAMELKSGILSFRLNTSLTFTQVDLWPGLSYCDGKWNKVIIKKNDSIISASMNELMEHVSESRAQALMVNSPVYVGGIPQELHDPYKHLKLEQGFGGCMKDVKFARGAVINLASVSSGAVRVNLDGCLSTDSAAKCRGDDSILVYRGEERTAYESHLQPFTEYLYRVTASHEGGSVHSDWSRGRTTGAAPQSVPSPSGVRSINGYSIEVTWDEPVVARGVIEKYILRAYSEDALGPPRTPSASSELVDTNTFTGILTGLLPFKNYAVTLAACTLAGCTESLHALNISTPQEAPQQVQPPVAKSLPHSLLLSWNPPQKANGIITQYSLYMDGMLIYSGNGENYTVTDLAAFTSHQFLLSACTHVGCTNSSLVILSTAQLPPEHVDPPVLTVLDSRTVYIQWKQPRKVNGILERYMLYISNHTHDFTVWDVIYNSTELFQDHTLQYLLPGNKYLIKLAACTGGGCTVSKASQALTEERTPEGVPAPRVNPDSSHSFNISWTEPEHPNGVITSYGLYLDGILIHNSSELSCHASGFAPWSLHSFRVQACTARGCALGPLVENRTLEAPPEGTVNVFVKTEGSRKAHVRWEPPFHPNGRLMYSVLFTGTFYADQAGDNYTLLNGTQIMHSGEETNLWVLINGLVPFTNYTVQVNVSNSQGSLMSDPVMISMPPGAPDGVLPPRLSSATPTSLQVVWSTPARNNAPGSPRYQLQMRPGHSTHGFLELFSNPSASLNYEVRDLQPYTEYEFRLVASNGFGSAHSSWIPFITAEDKPGPVDPPIILDKKSRMMLVTWQHPLKCNGLITHYNIYQHGRLSLETSGNVTNGTVTHLHPHTAYTFQVEACTSKGCSLSADSQTVWTLPDAPEGILSPELFSDTPTSVIISWQPPTHPNGLLENSTIQRRVQGKEAVTTLVTLPGSHPRRFIDKTSSLSPWTKYEYRVLMSTAGGGTNSSDWAEVTTRPSRPAGVQPPEVDVLGPDAAKVTWKPPLILNGDILNYEIRMPDPHITITNVTSSVLSHVVTHLIPFTNYSVTIVACSGGNGYLGGCTESFPTHVTTPPALPQDLGPLSVVPLSESYVGISWQPPSRPNGPDLRYELLRCKIQQPLASDPPEDLNMWHNIYSGTQRFYEDKGLSRFTTYAYKVFVHNSVGFTPSQEATVKTLAGRPERGANVTVTVLNHTAIDVRWVKPTFQDLQGDVEYYTLFWSSATSNESRKILPDVHSHVIGHLNPNTEYRIFISVFNGVASINSEVLHATTCDGEPQGMLPPEVVIINSTAVRVIWTTPSNPNGVVTEYSVYVNNQLYKTGINVPGSIILRELSPFTVYDIQVEVCTKYACVKSNRTQITTVEDTPSDIPTPTIHGITSRSLQIKWMSPGRPSGIILGYDLLRKTWRPCSKTKKLMKDHPGGLCKAVECQKHELLCGTRCYSPEAKVCCNGSLYDPQPGHACCEEKYIAFVLNSTGVCCGGRIRETQPNHQCCSGYYVRILPGEVCCPDEQHNRVSAGLGNSCCGRMPYSTSGKQICCAGRLHDGHGQQCCGGQIVSKDFECCGGEEEGVVYSRLPGMFCCGLDYVNMSDTICCSASSGESKAHVKKNDPVPVKCCETELIPKSQECCNGVGYNPLKYVCSDKISTGMMMKETKACRTLCPTSMEATAHCGRCDFNFTSHVCTVMRGSHSSVRKESMEEICSSAEETVHTGSVNTLSFTDVNLEPYMMYEYRISAWNRYGRGFSKAVRARTKEDVPEGVSPPRWTKMDHLDDVIVLSWKKPIQSNGPIIAYILLRNGIECFRGTSLSFSDTEGIQPFMEYSYQLKACTVAGCATSSKVVAATTQGIPQNIPPPRVTAPSAEALHVSWNVPPKPNGVIKEYQLRQVGKGLIYTDTTDRRQHTVTGLQPYTNYSFTLRACTSAGCTSSEPFLGQTLQAAPQGVWVTPRHIVVNSTTVELFWSPPEKPNGLVSQYQLSRNGSLIFLGGSEEHNFTDKNLEPNSRYVYKLEATTGGGSSPSDEYIIQTPVLTPEEIQPPYNITVIGPYSIFVAWTPPGILVPKMPVEYNVLLNAGSATPLISSVGHHQSILLENLAPFTQYEIRIQACQKGGCGVSSRMFAKTAEAAPMDLNSPILKALGSACIEVKWMPPKKPNGVIINYFIHRRPAGIEEESLVFVWSEGALEFIDDADTLRPFTLYEYRVRACNSRGSVESPWSSARTLEAPPQDFLAPWAQVTGAHSVLLNWTEPDSPNGIIFQYRVVYQQKTDDPTLNFSAVHAFTVMGTSYQAHLFGLEPFTTYHVGVVATNQAGEVSSPWTLVQTLESSPSGLSNFTVEQKENGRALLLQWSEPVRTNGVIKTYNVFSEDILEYTGLNRQFLFRRLDPFTLYTLTLEACTRAGCAHSAPQPLWTEEAAPDSQPAPTIQSVGSTSVELSWSEPIKPNGKIVRYEVIRRCFKGKAWGNQTIQADEKIVFIESNTERNTFIYNDTGLQPWMQCEYKVHTWNSAGHACSSWSGVRTRQAPPDGLCPPEVAQVSVNPPKVLIAWVPPEQPNGIVQSYRLQRNGVFYPFSFDAVTFNYTDEKLLPFSTYSYGVTACTSGGCSASTTTSITTLEAAPAGVHPPALRTISATQINVSWSPPSIQNGEITQYLLRLDGKEYLAGQNLTLLVSHLQPYTQYNFSLVACTKGGCTASMPESAWTMEAPPQNMDPPKLQVTGSESIEITWKLPRIPNGRIRSYELRRDGTIVYTGLETRYHDFTLTPGVEYGYTVMANNSQGGVLSPLVKDRTSPSAPSGMEPPRLLAKGPQEIFMTWDPPVRTNGRIVNYTLFIRDLYEVRIQACTRLGCVSSDWTSIETLEVAPQQQPPPHLEVQMAPGGFQPTVSLLWTGPLQPNGKVLYYELYRRQIATQPEKSKPVLAYNGSSSSFMDVELLPFTEYEYQVWAVNSAGKAPSSWTRCRTGPAPPEGLKAPKFHAVSATQAVVNISAPQKPNGIVTLYRLFSRSTSGAQTVLAEGLATQQTLHSLQPFTTYSIGVEACTCFSCCSQGPTAELRTPPAPPTGLSSPQIQMLASRTASFQWSPPLSPNGVIQSYELQLYKACPPDSATPCTPSQTETKYRGPGQRASLEGLQPYTTYKLRVVAHNEVGSTVTEWISFVTQKELPQYRAPFSVDSNLSVVCVNWSNSFLLNGRLKEFILTDGGQRLYSGLDTTLYIPRTADKTFFFQVICITEEGSAKTPLIQYDTSTGFGLVLTTPGEKKGSRSKSTEFYSELWFIVLMAVLGLILLAIFLSLILQRKIHKEPYIRERPPLVPLPKRRSPLNVYPPGETHVFDSVADVSDVSSNVTLKSYTVHLEGLADTKIPRSGTPVSIRSNRSLSVLRIPSQSHGSQTYSQSSLHRSVSQLMDIQDKKVLIDDSLWETIMGHDSGLYVDEEDLMNAIKGFSSVTKEHTTFTDTHL</sequence>
<dbReference type="FunFam" id="2.60.40.10:FF:001285">
    <property type="entry name" value="Usherin"/>
    <property type="match status" value="1"/>
</dbReference>
<dbReference type="FunFam" id="2.60.40.10:FF:001037">
    <property type="entry name" value="Usherin"/>
    <property type="match status" value="1"/>
</dbReference>
<dbReference type="GO" id="GO:0005496">
    <property type="term" value="F:steroid binding"/>
    <property type="evidence" value="ECO:0007669"/>
    <property type="project" value="InterPro"/>
</dbReference>
<dbReference type="SUPFAM" id="SSF48508">
    <property type="entry name" value="Nuclear receptor ligand-binding domain"/>
    <property type="match status" value="1"/>
</dbReference>
<dbReference type="Proteomes" id="UP000322234">
    <property type="component" value="Unassembled WGS sequence"/>
</dbReference>
<dbReference type="PROSITE" id="PS50027">
    <property type="entry name" value="EGF_LAM_2"/>
    <property type="match status" value="6"/>
</dbReference>
<dbReference type="FunFam" id="2.60.40.10:FF:001945">
    <property type="entry name" value="Usherin"/>
    <property type="match status" value="1"/>
</dbReference>
<dbReference type="Pfam" id="PF00104">
    <property type="entry name" value="Hormone_recep"/>
    <property type="match status" value="1"/>
</dbReference>
<evidence type="ECO:0000256" key="1">
    <source>
        <dbReference type="ARBA" id="ARBA00004123"/>
    </source>
</evidence>
<dbReference type="FunFam" id="2.60.40.10:FF:001030">
    <property type="entry name" value="Usherin"/>
    <property type="match status" value="1"/>
</dbReference>
<dbReference type="FunFam" id="2.60.40.10:FF:001276">
    <property type="entry name" value="Usherin"/>
    <property type="match status" value="1"/>
</dbReference>
<dbReference type="FunFam" id="2.10.25.10:FF:000090">
    <property type="entry name" value="laminin subunit alpha"/>
    <property type="match status" value="2"/>
</dbReference>
<feature type="disulfide bond" evidence="27">
    <location>
        <begin position="1253"/>
        <end position="1265"/>
    </location>
</feature>
<dbReference type="PANTHER" id="PTHR46957:SF7">
    <property type="entry name" value="USHERIN"/>
    <property type="match status" value="1"/>
</dbReference>
<dbReference type="FunFam" id="2.60.40.10:FF:000819">
    <property type="entry name" value="Usherin"/>
    <property type="match status" value="1"/>
</dbReference>
<dbReference type="FunFam" id="2.60.40.10:FF:001882">
    <property type="entry name" value="Usherin"/>
    <property type="match status" value="1"/>
</dbReference>
<feature type="domain" description="Fibronectin type-III" evidence="32">
    <location>
        <begin position="2542"/>
        <end position="2631"/>
    </location>
</feature>
<dbReference type="FunFam" id="2.60.40.10:FF:001255">
    <property type="entry name" value="usherin"/>
    <property type="match status" value="1"/>
</dbReference>
<keyword evidence="11" id="KW-1009">Hearing</keyword>
<dbReference type="GO" id="GO:0048513">
    <property type="term" value="P:animal organ development"/>
    <property type="evidence" value="ECO:0007669"/>
    <property type="project" value="UniProtKB-ARBA"/>
</dbReference>
<dbReference type="SUPFAM" id="SSF49265">
    <property type="entry name" value="Fibronectin type III"/>
    <property type="match status" value="20"/>
</dbReference>
<feature type="domain" description="Fibronectin type-III" evidence="32">
    <location>
        <begin position="4354"/>
        <end position="4451"/>
    </location>
</feature>
<dbReference type="FunFam" id="2.10.25.10:FF:000275">
    <property type="entry name" value="usherin"/>
    <property type="match status" value="1"/>
</dbReference>
<dbReference type="PRINTS" id="PR00047">
    <property type="entry name" value="STROIDFINGER"/>
</dbReference>
<keyword evidence="24 27" id="KW-0424">Laminin EGF-like domain</keyword>
<feature type="domain" description="Fibronectin type-III" evidence="32">
    <location>
        <begin position="4750"/>
        <end position="4842"/>
    </location>
</feature>
<evidence type="ECO:0000259" key="35">
    <source>
        <dbReference type="PROSITE" id="PS51843"/>
    </source>
</evidence>
<dbReference type="FunFam" id="2.60.40.10:FF:001251">
    <property type="entry name" value="usherin"/>
    <property type="match status" value="1"/>
</dbReference>
<keyword evidence="22" id="KW-0539">Nucleus</keyword>
<dbReference type="Gene3D" id="2.60.120.200">
    <property type="match status" value="3"/>
</dbReference>
<dbReference type="FunFam" id="2.60.40.10:FF:001023">
    <property type="entry name" value="usherin"/>
    <property type="match status" value="1"/>
</dbReference>
<dbReference type="FunFam" id="2.10.25.10:FF:000313">
    <property type="entry name" value="Usherin"/>
    <property type="match status" value="1"/>
</dbReference>
<dbReference type="FunFam" id="2.60.40.10:FF:001201">
    <property type="entry name" value="Usherin"/>
    <property type="match status" value="1"/>
</dbReference>
<dbReference type="PROSITE" id="PS01248">
    <property type="entry name" value="EGF_LAM_1"/>
    <property type="match status" value="3"/>
</dbReference>
<keyword evidence="16" id="KW-0238">DNA-binding</keyword>
<feature type="disulfide bond" evidence="27">
    <location>
        <begin position="1428"/>
        <end position="1437"/>
    </location>
</feature>
<dbReference type="FunFam" id="2.60.40.10:FF:001135">
    <property type="entry name" value="Usherin"/>
    <property type="match status" value="1"/>
</dbReference>
<evidence type="ECO:0000256" key="24">
    <source>
        <dbReference type="ARBA" id="ARBA00023292"/>
    </source>
</evidence>
<feature type="domain" description="Fibronectin type-III" evidence="32">
    <location>
        <begin position="4843"/>
        <end position="4938"/>
    </location>
</feature>
<dbReference type="FunFam" id="2.60.120.200:FF:000111">
    <property type="entry name" value="Usherin"/>
    <property type="match status" value="1"/>
</dbReference>
<dbReference type="InterPro" id="IPR027289">
    <property type="entry name" value="Oest-rel_rcp"/>
</dbReference>
<evidence type="ECO:0000256" key="10">
    <source>
        <dbReference type="ARBA" id="ARBA00022737"/>
    </source>
</evidence>
<dbReference type="FunFam" id="2.60.120.260:FF:000069">
    <property type="entry name" value="Usherin"/>
    <property type="match status" value="1"/>
</dbReference>
<feature type="region of interest" description="Disordered" evidence="28">
    <location>
        <begin position="502"/>
        <end position="525"/>
    </location>
</feature>
<dbReference type="Pfam" id="PF00055">
    <property type="entry name" value="Laminin_N"/>
    <property type="match status" value="1"/>
</dbReference>
<dbReference type="FunFam" id="2.60.40.10:FF:001161">
    <property type="entry name" value="Usherin"/>
    <property type="match status" value="1"/>
</dbReference>
<dbReference type="FunFam" id="2.10.25.10:FF:000094">
    <property type="entry name" value="Laminin subunit alpha-2"/>
    <property type="match status" value="1"/>
</dbReference>
<feature type="domain" description="Fibronectin type-III" evidence="32">
    <location>
        <begin position="3113"/>
        <end position="3209"/>
    </location>
</feature>
<evidence type="ECO:0000256" key="9">
    <source>
        <dbReference type="ARBA" id="ARBA00022729"/>
    </source>
</evidence>
<evidence type="ECO:0000256" key="28">
    <source>
        <dbReference type="SAM" id="MobiDB-lite"/>
    </source>
</evidence>
<evidence type="ECO:0000256" key="8">
    <source>
        <dbReference type="ARBA" id="ARBA00022723"/>
    </source>
</evidence>
<dbReference type="CDD" id="cd00055">
    <property type="entry name" value="EGF_Lam"/>
    <property type="match status" value="9"/>
</dbReference>
<dbReference type="GO" id="GO:0005634">
    <property type="term" value="C:nucleus"/>
    <property type="evidence" value="ECO:0007669"/>
    <property type="project" value="UniProtKB-SubCell"/>
</dbReference>
<dbReference type="InterPro" id="IPR000536">
    <property type="entry name" value="Nucl_hrmn_rcpt_lig-bd"/>
</dbReference>
<feature type="domain" description="Fibronectin type-III" evidence="32">
    <location>
        <begin position="5092"/>
        <end position="5189"/>
    </location>
</feature>
<dbReference type="Gene3D" id="2.60.120.260">
    <property type="entry name" value="Galactose-binding domain-like"/>
    <property type="match status" value="1"/>
</dbReference>
<evidence type="ECO:0000256" key="29">
    <source>
        <dbReference type="SAM" id="Phobius"/>
    </source>
</evidence>
<feature type="domain" description="Fibronectin type-III" evidence="32">
    <location>
        <begin position="2730"/>
        <end position="2817"/>
    </location>
</feature>
<evidence type="ECO:0000259" key="34">
    <source>
        <dbReference type="PROSITE" id="PS51117"/>
    </source>
</evidence>
<feature type="compositionally biased region" description="Polar residues" evidence="28">
    <location>
        <begin position="2438"/>
        <end position="2447"/>
    </location>
</feature>
<keyword evidence="15" id="KW-0805">Transcription regulation</keyword>
<dbReference type="GO" id="GO:0007601">
    <property type="term" value="P:visual perception"/>
    <property type="evidence" value="ECO:0007669"/>
    <property type="project" value="UniProtKB-KW"/>
</dbReference>
<dbReference type="FunFam" id="2.60.40.10:FF:001085">
    <property type="entry name" value="Usherin"/>
    <property type="match status" value="1"/>
</dbReference>
<dbReference type="SUPFAM" id="SSF57196">
    <property type="entry name" value="EGF/Laminin"/>
    <property type="match status" value="8"/>
</dbReference>
<feature type="domain" description="Laminin G" evidence="30">
    <location>
        <begin position="2003"/>
        <end position="2195"/>
    </location>
</feature>
<evidence type="ECO:0000256" key="25">
    <source>
        <dbReference type="ARBA" id="ARBA00023305"/>
    </source>
</evidence>
<feature type="domain" description="Fibronectin type-III" evidence="32">
    <location>
        <begin position="5190"/>
        <end position="5278"/>
    </location>
</feature>
<comment type="caution">
    <text evidence="27">Lacks conserved residue(s) required for the propagation of feature annotation.</text>
</comment>
<dbReference type="CDD" id="cd00063">
    <property type="entry name" value="FN3"/>
    <property type="match status" value="31"/>
</dbReference>
<evidence type="ECO:0000256" key="7">
    <source>
        <dbReference type="ARBA" id="ARBA00022606"/>
    </source>
</evidence>
<dbReference type="SMART" id="SM00180">
    <property type="entry name" value="EGF_Lam"/>
    <property type="match status" value="9"/>
</dbReference>
<keyword evidence="25" id="KW-0844">Vision</keyword>
<dbReference type="FunFam" id="2.60.40.10:FF:001172">
    <property type="entry name" value="Usherin"/>
    <property type="match status" value="1"/>
</dbReference>
<dbReference type="SUPFAM" id="SSF57716">
    <property type="entry name" value="Glucocorticoid receptor-like (DNA-binding domain)"/>
    <property type="match status" value="1"/>
</dbReference>
<dbReference type="FunFam" id="2.60.40.10:FF:001390">
    <property type="entry name" value="Usherin"/>
    <property type="match status" value="1"/>
</dbReference>
<evidence type="ECO:0000259" key="31">
    <source>
        <dbReference type="PROSITE" id="PS50027"/>
    </source>
</evidence>
<dbReference type="PROSITE" id="PS51843">
    <property type="entry name" value="NR_LBD"/>
    <property type="match status" value="1"/>
</dbReference>
<evidence type="ECO:0000256" key="20">
    <source>
        <dbReference type="ARBA" id="ARBA00023170"/>
    </source>
</evidence>
<dbReference type="Gene3D" id="2.60.40.10">
    <property type="entry name" value="Immunoglobulins"/>
    <property type="match status" value="31"/>
</dbReference>
<dbReference type="FunFam" id="2.60.40.10:FF:001296">
    <property type="entry name" value="Usherin"/>
    <property type="match status" value="1"/>
</dbReference>
<dbReference type="PIRSF" id="PIRSF500939">
    <property type="entry name" value="ERR1-2-3"/>
    <property type="match status" value="1"/>
</dbReference>
<evidence type="ECO:0000256" key="19">
    <source>
        <dbReference type="ARBA" id="ARBA00023163"/>
    </source>
</evidence>
<dbReference type="CDD" id="cd07170">
    <property type="entry name" value="NR_DBD_ERR"/>
    <property type="match status" value="1"/>
</dbReference>
<feature type="domain" description="Fibronectin type-III" evidence="32">
    <location>
        <begin position="4080"/>
        <end position="4167"/>
    </location>
</feature>
<feature type="domain" description="NR LBD" evidence="35">
    <location>
        <begin position="210"/>
        <end position="434"/>
    </location>
</feature>
<dbReference type="FunFam" id="2.60.40.10:FF:000991">
    <property type="entry name" value="Usherin"/>
    <property type="match status" value="1"/>
</dbReference>
<dbReference type="FunFam" id="2.60.120.200:FF:000126">
    <property type="entry name" value="usherin"/>
    <property type="match status" value="1"/>
</dbReference>
<keyword evidence="12" id="KW-0863">Zinc-finger</keyword>
<feature type="domain" description="Laminin EGF-like" evidence="31">
    <location>
        <begin position="1147"/>
        <end position="1199"/>
    </location>
</feature>
<evidence type="ECO:0000256" key="12">
    <source>
        <dbReference type="ARBA" id="ARBA00022771"/>
    </source>
</evidence>
<feature type="domain" description="Laminin N-terminal" evidence="34">
    <location>
        <begin position="777"/>
        <end position="1023"/>
    </location>
</feature>
<comment type="caution">
    <text evidence="36">The sequence shown here is derived from an EMBL/GenBank/DDBJ whole genome shotgun (WGS) entry which is preliminary data.</text>
</comment>
<evidence type="ECO:0000256" key="26">
    <source>
        <dbReference type="ARBA" id="ARBA00072076"/>
    </source>
</evidence>
<comment type="similarity">
    <text evidence="4">Belongs to the nuclear hormone receptor family. NR3 subfamily.</text>
</comment>
<keyword evidence="23" id="KW-0966">Cell projection</keyword>
<dbReference type="FunFam" id="2.10.25.10:FF:000376">
    <property type="entry name" value="usherin"/>
    <property type="match status" value="1"/>
</dbReference>
<dbReference type="GO" id="GO:0003707">
    <property type="term" value="F:nuclear steroid receptor activity"/>
    <property type="evidence" value="ECO:0007669"/>
    <property type="project" value="InterPro"/>
</dbReference>
<evidence type="ECO:0000256" key="15">
    <source>
        <dbReference type="ARBA" id="ARBA00023015"/>
    </source>
</evidence>
<dbReference type="FunFam" id="2.60.40.10:FF:001100">
    <property type="entry name" value="Usherin"/>
    <property type="match status" value="1"/>
</dbReference>
<feature type="domain" description="Laminin EGF-like" evidence="31">
    <location>
        <begin position="1200"/>
        <end position="1252"/>
    </location>
</feature>
<feature type="domain" description="Laminin EGF-like" evidence="31">
    <location>
        <begin position="1253"/>
        <end position="1300"/>
    </location>
</feature>
<feature type="domain" description="Fibronectin type-III" evidence="32">
    <location>
        <begin position="3509"/>
        <end position="3599"/>
    </location>
</feature>
<evidence type="ECO:0000256" key="11">
    <source>
        <dbReference type="ARBA" id="ARBA00022740"/>
    </source>
</evidence>
<evidence type="ECO:0000259" key="32">
    <source>
        <dbReference type="PROSITE" id="PS50853"/>
    </source>
</evidence>
<dbReference type="SUPFAM" id="SSF49899">
    <property type="entry name" value="Concanavalin A-like lectins/glucanases"/>
    <property type="match status" value="3"/>
</dbReference>
<dbReference type="SMART" id="SM00282">
    <property type="entry name" value="LamG"/>
    <property type="match status" value="2"/>
</dbReference>
<keyword evidence="5" id="KW-1003">Cell membrane</keyword>
<dbReference type="PRINTS" id="PR00011">
    <property type="entry name" value="EGFLAMININ"/>
</dbReference>
<feature type="domain" description="Fibronectin type-III" evidence="32">
    <location>
        <begin position="3213"/>
        <end position="3306"/>
    </location>
</feature>
<dbReference type="FunFam" id="2.10.25.10:FF:000412">
    <property type="entry name" value="Usherin"/>
    <property type="match status" value="1"/>
</dbReference>
<feature type="domain" description="Laminin G" evidence="30">
    <location>
        <begin position="2200"/>
        <end position="2377"/>
    </location>
</feature>
<dbReference type="FunFam" id="2.60.40.10:FF:001416">
    <property type="entry name" value="Usherin"/>
    <property type="match status" value="1"/>
</dbReference>
<feature type="domain" description="Fibronectin type-III" evidence="32">
    <location>
        <begin position="2632"/>
        <end position="2729"/>
    </location>
</feature>
<feature type="domain" description="Fibronectin type-III" evidence="32">
    <location>
        <begin position="2924"/>
        <end position="3018"/>
    </location>
</feature>
<feature type="domain" description="Fibronectin type-III" evidence="32">
    <location>
        <begin position="4556"/>
        <end position="4641"/>
    </location>
</feature>
<dbReference type="FunFam" id="2.60.40.10:FF:000915">
    <property type="entry name" value="Usherin"/>
    <property type="match status" value="1"/>
</dbReference>
<feature type="disulfide bond" evidence="27">
    <location>
        <begin position="1274"/>
        <end position="1283"/>
    </location>
</feature>
<dbReference type="CDD" id="cd06946">
    <property type="entry name" value="NR_LBD_ERR"/>
    <property type="match status" value="1"/>
</dbReference>
<feature type="domain" description="Nuclear receptor" evidence="33">
    <location>
        <begin position="102"/>
        <end position="177"/>
    </location>
</feature>
<feature type="domain" description="Fibronectin type-III" evidence="32">
    <location>
        <begin position="1544"/>
        <end position="1632"/>
    </location>
</feature>
<dbReference type="FunFam" id="2.10.25.10:FF:000224">
    <property type="entry name" value="Usherin"/>
    <property type="match status" value="1"/>
</dbReference>
<gene>
    <name evidence="36" type="ORF">E5288_WYG005036</name>
</gene>
<feature type="domain" description="Fibronectin type-III" evidence="32">
    <location>
        <begin position="4643"/>
        <end position="4749"/>
    </location>
</feature>
<feature type="domain" description="Laminin EGF-like" evidence="31">
    <location>
        <begin position="1353"/>
        <end position="1405"/>
    </location>
</feature>
<dbReference type="FunFam" id="1.10.565.10:FF:000009">
    <property type="entry name" value="estrogen-related receptor gamma isoform X1"/>
    <property type="match status" value="1"/>
</dbReference>
<evidence type="ECO:0000313" key="36">
    <source>
        <dbReference type="EMBL" id="MXQ82024.1"/>
    </source>
</evidence>
<evidence type="ECO:0000313" key="37">
    <source>
        <dbReference type="Proteomes" id="UP000322234"/>
    </source>
</evidence>
<dbReference type="SMART" id="SM00560">
    <property type="entry name" value="LamGL"/>
    <property type="match status" value="1"/>
</dbReference>
<keyword evidence="9" id="KW-0732">Signal</keyword>
<dbReference type="InterPro" id="IPR013783">
    <property type="entry name" value="Ig-like_fold"/>
</dbReference>
<keyword evidence="37" id="KW-1185">Reference proteome</keyword>
<dbReference type="GO" id="GO:0005576">
    <property type="term" value="C:extracellular region"/>
    <property type="evidence" value="ECO:0007669"/>
    <property type="project" value="UniProtKB-SubCell"/>
</dbReference>
<dbReference type="PROSITE" id="PS50025">
    <property type="entry name" value="LAM_G_DOMAIN"/>
    <property type="match status" value="2"/>
</dbReference>
<keyword evidence="21" id="KW-0325">Glycoprotein</keyword>
<dbReference type="FunFam" id="2.60.40.10:FF:001168">
    <property type="entry name" value="Usherin"/>
    <property type="match status" value="1"/>
</dbReference>
<dbReference type="FunFam" id="2.60.40.10:FF:001716">
    <property type="entry name" value="Usherin"/>
    <property type="match status" value="1"/>
</dbReference>
<evidence type="ECO:0000256" key="4">
    <source>
        <dbReference type="ARBA" id="ARBA00005413"/>
    </source>
</evidence>
<dbReference type="EMBL" id="VBQZ03000009">
    <property type="protein sequence ID" value="MXQ82024.1"/>
    <property type="molecule type" value="Genomic_DNA"/>
</dbReference>
<dbReference type="InterPro" id="IPR001723">
    <property type="entry name" value="Nuclear_hrmn_rcpt"/>
</dbReference>
<dbReference type="PRINTS" id="PR00398">
    <property type="entry name" value="STRDHORMONER"/>
</dbReference>
<dbReference type="Gene3D" id="1.10.565.10">
    <property type="entry name" value="Retinoid X Receptor"/>
    <property type="match status" value="1"/>
</dbReference>
<dbReference type="InterPro" id="IPR001628">
    <property type="entry name" value="Znf_hrmn_rcpt"/>
</dbReference>
<dbReference type="InterPro" id="IPR001791">
    <property type="entry name" value="Laminin_G"/>
</dbReference>
<evidence type="ECO:0000256" key="13">
    <source>
        <dbReference type="ARBA" id="ARBA00022833"/>
    </source>
</evidence>
<dbReference type="PROSITE" id="PS50853">
    <property type="entry name" value="FN3"/>
    <property type="match status" value="29"/>
</dbReference>
<evidence type="ECO:0000256" key="3">
    <source>
        <dbReference type="ARBA" id="ARBA00004613"/>
    </source>
</evidence>
<evidence type="ECO:0000256" key="14">
    <source>
        <dbReference type="ARBA" id="ARBA00022990"/>
    </source>
</evidence>
<feature type="domain" description="Fibronectin type-III" evidence="32">
    <location>
        <begin position="4262"/>
        <end position="4353"/>
    </location>
</feature>
<proteinExistence type="inferred from homology"/>
<dbReference type="GO" id="GO:0007605">
    <property type="term" value="P:sensory perception of sound"/>
    <property type="evidence" value="ECO:0007669"/>
    <property type="project" value="UniProtKB-KW"/>
</dbReference>
<keyword evidence="14" id="KW-0007">Acetylation</keyword>
<dbReference type="Pfam" id="PF00041">
    <property type="entry name" value="fn3"/>
    <property type="match status" value="14"/>
</dbReference>
<feature type="domain" description="Fibronectin type-III" evidence="32">
    <location>
        <begin position="1850"/>
        <end position="1954"/>
    </location>
</feature>
<feature type="domain" description="Fibronectin type-III" evidence="32">
    <location>
        <begin position="3307"/>
        <end position="3410"/>
    </location>
</feature>
<dbReference type="GO" id="GO:0060171">
    <property type="term" value="C:stereocilium membrane"/>
    <property type="evidence" value="ECO:0007669"/>
    <property type="project" value="UniProtKB-SubCell"/>
</dbReference>
<evidence type="ECO:0000256" key="21">
    <source>
        <dbReference type="ARBA" id="ARBA00023180"/>
    </source>
</evidence>
<dbReference type="InterPro" id="IPR035500">
    <property type="entry name" value="NHR-like_dom_sf"/>
</dbReference>
<feature type="compositionally biased region" description="Low complexity" evidence="28">
    <location>
        <begin position="34"/>
        <end position="47"/>
    </location>
</feature>
<feature type="transmembrane region" description="Helical" evidence="29">
    <location>
        <begin position="5497"/>
        <end position="5519"/>
    </location>
</feature>
<dbReference type="InterPro" id="IPR036116">
    <property type="entry name" value="FN3_sf"/>
</dbReference>
<feature type="domain" description="Fibronectin type-III" evidence="32">
    <location>
        <begin position="3022"/>
        <end position="3109"/>
    </location>
</feature>
<feature type="domain" description="Fibronectin type-III" evidence="32">
    <location>
        <begin position="4168"/>
        <end position="4258"/>
    </location>
</feature>
<dbReference type="SMART" id="SM00430">
    <property type="entry name" value="HOLI"/>
    <property type="match status" value="1"/>
</dbReference>
<feature type="domain" description="Fibronectin type-III" evidence="32">
    <location>
        <begin position="3989"/>
        <end position="4077"/>
    </location>
</feature>
<feature type="disulfide bond" evidence="27">
    <location>
        <begin position="1440"/>
        <end position="1454"/>
    </location>
</feature>
<evidence type="ECO:0000256" key="27">
    <source>
        <dbReference type="PROSITE-ProRule" id="PRU00460"/>
    </source>
</evidence>
<evidence type="ECO:0000256" key="16">
    <source>
        <dbReference type="ARBA" id="ARBA00023125"/>
    </source>
</evidence>
<feature type="region of interest" description="Disordered" evidence="28">
    <location>
        <begin position="3196"/>
        <end position="3218"/>
    </location>
</feature>
<feature type="disulfide bond" evidence="27">
    <location>
        <begin position="1376"/>
        <end position="1385"/>
    </location>
</feature>
<dbReference type="FunFam" id="2.60.120.200:FF:000125">
    <property type="entry name" value="Usherin"/>
    <property type="match status" value="1"/>
</dbReference>
<feature type="region of interest" description="Disordered" evidence="28">
    <location>
        <begin position="1"/>
        <end position="64"/>
    </location>
</feature>
<dbReference type="InterPro" id="IPR008211">
    <property type="entry name" value="Laminin_N"/>
</dbReference>
<keyword evidence="20" id="KW-0675">Receptor</keyword>
<dbReference type="Pfam" id="PF00053">
    <property type="entry name" value="EGF_laminin"/>
    <property type="match status" value="9"/>
</dbReference>
<evidence type="ECO:0000259" key="30">
    <source>
        <dbReference type="PROSITE" id="PS50025"/>
    </source>
</evidence>
<dbReference type="PIRSF" id="PIRSF002527">
    <property type="entry name" value="ER-like_NR"/>
    <property type="match status" value="1"/>
</dbReference>
<evidence type="ECO:0000256" key="2">
    <source>
        <dbReference type="ARBA" id="ARBA00004289"/>
    </source>
</evidence>
<evidence type="ECO:0000256" key="22">
    <source>
        <dbReference type="ARBA" id="ARBA00023242"/>
    </source>
</evidence>
<dbReference type="InterPro" id="IPR013320">
    <property type="entry name" value="ConA-like_dom_sf"/>
</dbReference>
<dbReference type="FunFam" id="2.60.40.10:FF:001004">
    <property type="entry name" value="Usherin"/>
    <property type="match status" value="1"/>
</dbReference>
<feature type="region of interest" description="Disordered" evidence="28">
    <location>
        <begin position="2424"/>
        <end position="2447"/>
    </location>
</feature>
<name>A0A6B0R2H2_9CETA</name>
<dbReference type="Pfam" id="PF00105">
    <property type="entry name" value="zf-C4"/>
    <property type="match status" value="1"/>
</dbReference>
<dbReference type="InterPro" id="IPR002049">
    <property type="entry name" value="LE_dom"/>
</dbReference>
<dbReference type="PROSITE" id="PS51117">
    <property type="entry name" value="LAMININ_NTER"/>
    <property type="match status" value="1"/>
</dbReference>
<feature type="domain" description="Fibronectin type-III" evidence="32">
    <location>
        <begin position="1634"/>
        <end position="1730"/>
    </location>
</feature>
<evidence type="ECO:0000256" key="17">
    <source>
        <dbReference type="ARBA" id="ARBA00023136"/>
    </source>
</evidence>
<evidence type="ECO:0000256" key="18">
    <source>
        <dbReference type="ARBA" id="ARBA00023157"/>
    </source>
</evidence>
<evidence type="ECO:0000256" key="5">
    <source>
        <dbReference type="ARBA" id="ARBA00022475"/>
    </source>
</evidence>
<protein>
    <recommendedName>
        <fullName evidence="26">Usherin</fullName>
    </recommendedName>
</protein>
<feature type="disulfide bond" evidence="27">
    <location>
        <begin position="1223"/>
        <end position="1232"/>
    </location>
</feature>
<keyword evidence="13" id="KW-0862">Zinc</keyword>
<keyword evidence="18 27" id="KW-1015">Disulfide bond</keyword>
<dbReference type="FunFam" id="3.30.50.10:FF:000008">
    <property type="entry name" value="estrogen-related receptor gamma isoform X1"/>
    <property type="match status" value="1"/>
</dbReference>
<dbReference type="CDD" id="cd00110">
    <property type="entry name" value="LamG"/>
    <property type="match status" value="2"/>
</dbReference>
<keyword evidence="17 29" id="KW-0472">Membrane</keyword>
<dbReference type="Gene3D" id="3.30.50.10">
    <property type="entry name" value="Erythroid Transcription Factor GATA-1, subunit A"/>
    <property type="match status" value="1"/>
</dbReference>
<dbReference type="InterPro" id="IPR003961">
    <property type="entry name" value="FN3_dom"/>
</dbReference>